<feature type="domain" description="BAH" evidence="11">
    <location>
        <begin position="276"/>
        <end position="395"/>
    </location>
</feature>
<dbReference type="PROSITE" id="PS00633">
    <property type="entry name" value="BROMODOMAIN_1"/>
    <property type="match status" value="1"/>
</dbReference>
<evidence type="ECO:0000256" key="5">
    <source>
        <dbReference type="ARBA" id="ARBA00023117"/>
    </source>
</evidence>
<dbReference type="PANTHER" id="PTHR16062:SF19">
    <property type="entry name" value="PROTEIN POLYBROMO-1"/>
    <property type="match status" value="1"/>
</dbReference>
<protein>
    <submittedName>
        <fullName evidence="12">Bromodomain-containing protein</fullName>
    </submittedName>
</protein>
<dbReference type="AlphaFoldDB" id="A0A1Y2H383"/>
<accession>A0A1Y2H383</accession>
<feature type="compositionally biased region" description="Basic and acidic residues" evidence="9">
    <location>
        <begin position="503"/>
        <end position="515"/>
    </location>
</feature>
<evidence type="ECO:0000256" key="1">
    <source>
        <dbReference type="ARBA" id="ARBA00004123"/>
    </source>
</evidence>
<evidence type="ECO:0000256" key="4">
    <source>
        <dbReference type="ARBA" id="ARBA00023015"/>
    </source>
</evidence>
<feature type="compositionally biased region" description="Polar residues" evidence="9">
    <location>
        <begin position="565"/>
        <end position="577"/>
    </location>
</feature>
<dbReference type="PANTHER" id="PTHR16062">
    <property type="entry name" value="SWI/SNF-RELATED"/>
    <property type="match status" value="1"/>
</dbReference>
<keyword evidence="13" id="KW-1185">Reference proteome</keyword>
<keyword evidence="5 8" id="KW-0103">Bromodomain</keyword>
<feature type="region of interest" description="Disordered" evidence="9">
    <location>
        <begin position="426"/>
        <end position="577"/>
    </location>
</feature>
<dbReference type="InterPro" id="IPR036427">
    <property type="entry name" value="Bromodomain-like_sf"/>
</dbReference>
<feature type="compositionally biased region" description="Polar residues" evidence="9">
    <location>
        <begin position="440"/>
        <end position="464"/>
    </location>
</feature>
<proteinExistence type="predicted"/>
<evidence type="ECO:0000259" key="11">
    <source>
        <dbReference type="PROSITE" id="PS51038"/>
    </source>
</evidence>
<evidence type="ECO:0000256" key="9">
    <source>
        <dbReference type="SAM" id="MobiDB-lite"/>
    </source>
</evidence>
<comment type="caution">
    <text evidence="12">The sequence shown here is derived from an EMBL/GenBank/DDBJ whole genome shotgun (WGS) entry which is preliminary data.</text>
</comment>
<dbReference type="GO" id="GO:0006368">
    <property type="term" value="P:transcription elongation by RNA polymerase II"/>
    <property type="evidence" value="ECO:0007669"/>
    <property type="project" value="TreeGrafter"/>
</dbReference>
<keyword evidence="6" id="KW-0804">Transcription</keyword>
<dbReference type="InterPro" id="IPR001487">
    <property type="entry name" value="Bromodomain"/>
</dbReference>
<reference evidence="12 13" key="1">
    <citation type="submission" date="2016-07" db="EMBL/GenBank/DDBJ databases">
        <title>Pervasive Adenine N6-methylation of Active Genes in Fungi.</title>
        <authorList>
            <consortium name="DOE Joint Genome Institute"/>
            <person name="Mondo S.J."/>
            <person name="Dannebaum R.O."/>
            <person name="Kuo R.C."/>
            <person name="Labutti K."/>
            <person name="Haridas S."/>
            <person name="Kuo A."/>
            <person name="Salamov A."/>
            <person name="Ahrendt S.R."/>
            <person name="Lipzen A."/>
            <person name="Sullivan W."/>
            <person name="Andreopoulos W.B."/>
            <person name="Clum A."/>
            <person name="Lindquist E."/>
            <person name="Daum C."/>
            <person name="Ramamoorthy G.K."/>
            <person name="Gryganskyi A."/>
            <person name="Culley D."/>
            <person name="Magnuson J.K."/>
            <person name="James T.Y."/>
            <person name="O'Malley M.A."/>
            <person name="Stajich J.E."/>
            <person name="Spatafora J.W."/>
            <person name="Visel A."/>
            <person name="Grigoriev I.V."/>
        </authorList>
    </citation>
    <scope>NUCLEOTIDE SEQUENCE [LARGE SCALE GENOMIC DNA]</scope>
    <source>
        <strain evidence="12 13">NRRL 3116</strain>
    </source>
</reference>
<feature type="compositionally biased region" description="Acidic residues" evidence="9">
    <location>
        <begin position="467"/>
        <end position="476"/>
    </location>
</feature>
<dbReference type="PRINTS" id="PR00503">
    <property type="entry name" value="BROMODOMAIN"/>
</dbReference>
<organism evidence="12 13">
    <name type="scientific">Lobosporangium transversale</name>
    <dbReference type="NCBI Taxonomy" id="64571"/>
    <lineage>
        <taxon>Eukaryota</taxon>
        <taxon>Fungi</taxon>
        <taxon>Fungi incertae sedis</taxon>
        <taxon>Mucoromycota</taxon>
        <taxon>Mortierellomycotina</taxon>
        <taxon>Mortierellomycetes</taxon>
        <taxon>Mortierellales</taxon>
        <taxon>Mortierellaceae</taxon>
        <taxon>Lobosporangium</taxon>
    </lineage>
</organism>
<evidence type="ECO:0000313" key="12">
    <source>
        <dbReference type="EMBL" id="ORZ27532.1"/>
    </source>
</evidence>
<dbReference type="Gene3D" id="2.30.30.490">
    <property type="match status" value="1"/>
</dbReference>
<dbReference type="GO" id="GO:0016586">
    <property type="term" value="C:RSC-type complex"/>
    <property type="evidence" value="ECO:0007669"/>
    <property type="project" value="InterPro"/>
</dbReference>
<dbReference type="GeneID" id="33561470"/>
<keyword evidence="4" id="KW-0805">Transcription regulation</keyword>
<keyword evidence="2" id="KW-0677">Repeat</keyword>
<evidence type="ECO:0000256" key="7">
    <source>
        <dbReference type="ARBA" id="ARBA00023242"/>
    </source>
</evidence>
<dbReference type="InParanoid" id="A0A1Y2H383"/>
<evidence type="ECO:0000256" key="8">
    <source>
        <dbReference type="PROSITE-ProRule" id="PRU00035"/>
    </source>
</evidence>
<dbReference type="InterPro" id="IPR001025">
    <property type="entry name" value="BAH_dom"/>
</dbReference>
<evidence type="ECO:0000256" key="2">
    <source>
        <dbReference type="ARBA" id="ARBA00022737"/>
    </source>
</evidence>
<dbReference type="EMBL" id="MCFF01000004">
    <property type="protein sequence ID" value="ORZ27532.1"/>
    <property type="molecule type" value="Genomic_DNA"/>
</dbReference>
<dbReference type="InterPro" id="IPR037382">
    <property type="entry name" value="Rsc/polybromo"/>
</dbReference>
<dbReference type="PROSITE" id="PS50014">
    <property type="entry name" value="BROMODOMAIN_2"/>
    <property type="match status" value="2"/>
</dbReference>
<dbReference type="GO" id="GO:0003682">
    <property type="term" value="F:chromatin binding"/>
    <property type="evidence" value="ECO:0007669"/>
    <property type="project" value="InterPro"/>
</dbReference>
<dbReference type="OrthoDB" id="1742084at2759"/>
<dbReference type="SUPFAM" id="SSF47370">
    <property type="entry name" value="Bromodomain"/>
    <property type="match status" value="2"/>
</dbReference>
<gene>
    <name evidence="12" type="ORF">BCR41DRAFT_157299</name>
</gene>
<sequence>MPPTRKKSTTAKGTASIVEGLSFDNKEETMAEILGRLENLKDKSGRSISELFLTLPEQEDYPDYYMIIKSPIAFDMIRDRLKAGQYAGDNLDDFGKDLKTMISNAKTYNREGSMVYRDATVLESYIDAVIKALKGDSSHIKIEFSPEFCQRVLDTIKYHEDKDGRQVAELFMELPSKDDYPDYYDEISKPIAINIIEEKIARGEYTKMELFEKDMNQMFDNAKIYNAEGSEVYSDAETLQHLFWKTIGKNGRGRHMKGKVQRKHNTLLPEIVHQGETYRVGDFVHIQNDVEPSKPTIGIIFSIWQDDKGINGIDAAWFLRPEHIVHPYASRFYPSEVVKSSGTHEHLVSDILGRCYVLQTKDYIRGRPVGWKEGQYIYVCEQRYNESYKSVSKIKNWANCLPPGHKPGDIELKLYPQPLVIKKLPGAARMNKTSKRGTSEPVSRASSPRDYSSAYATSREATQTPEPELEPESEPEPEPKPKPKPKPKLNLNPNPNPEPEAELEPKPEPKPEPKVTKTSKAMKRKSAQMLGESSPSMAPLEKKDTTPVRSQPRLSSPPQHRYRCNYSNLSTKLQCAA</sequence>
<dbReference type="SMART" id="SM00297">
    <property type="entry name" value="BROMO"/>
    <property type="match status" value="2"/>
</dbReference>
<comment type="subcellular location">
    <subcellularLocation>
        <location evidence="1">Nucleus</location>
    </subcellularLocation>
</comment>
<dbReference type="Gene3D" id="1.20.920.10">
    <property type="entry name" value="Bromodomain-like"/>
    <property type="match status" value="2"/>
</dbReference>
<evidence type="ECO:0000256" key="3">
    <source>
        <dbReference type="ARBA" id="ARBA00022853"/>
    </source>
</evidence>
<keyword evidence="3" id="KW-0156">Chromatin regulator</keyword>
<feature type="compositionally biased region" description="Polar residues" evidence="9">
    <location>
        <begin position="547"/>
        <end position="558"/>
    </location>
</feature>
<keyword evidence="7" id="KW-0539">Nucleus</keyword>
<dbReference type="SMART" id="SM00439">
    <property type="entry name" value="BAH"/>
    <property type="match status" value="1"/>
</dbReference>
<dbReference type="PROSITE" id="PS51038">
    <property type="entry name" value="BAH"/>
    <property type="match status" value="1"/>
</dbReference>
<dbReference type="Pfam" id="PF01426">
    <property type="entry name" value="BAH"/>
    <property type="match status" value="1"/>
</dbReference>
<dbReference type="STRING" id="64571.A0A1Y2H383"/>
<feature type="domain" description="Bromo" evidence="10">
    <location>
        <begin position="163"/>
        <end position="233"/>
    </location>
</feature>
<name>A0A1Y2H383_9FUNG</name>
<feature type="domain" description="Bromo" evidence="10">
    <location>
        <begin position="44"/>
        <end position="116"/>
    </location>
</feature>
<evidence type="ECO:0000313" key="13">
    <source>
        <dbReference type="Proteomes" id="UP000193648"/>
    </source>
</evidence>
<dbReference type="InterPro" id="IPR043151">
    <property type="entry name" value="BAH_sf"/>
</dbReference>
<dbReference type="RefSeq" id="XP_021885259.1">
    <property type="nucleotide sequence ID" value="XM_022019625.1"/>
</dbReference>
<evidence type="ECO:0000259" key="10">
    <source>
        <dbReference type="PROSITE" id="PS50014"/>
    </source>
</evidence>
<evidence type="ECO:0000256" key="6">
    <source>
        <dbReference type="ARBA" id="ARBA00023163"/>
    </source>
</evidence>
<dbReference type="Proteomes" id="UP000193648">
    <property type="component" value="Unassembled WGS sequence"/>
</dbReference>
<dbReference type="Pfam" id="PF00439">
    <property type="entry name" value="Bromodomain"/>
    <property type="match status" value="2"/>
</dbReference>
<dbReference type="GO" id="GO:0006338">
    <property type="term" value="P:chromatin remodeling"/>
    <property type="evidence" value="ECO:0007669"/>
    <property type="project" value="InterPro"/>
</dbReference>
<dbReference type="InterPro" id="IPR018359">
    <property type="entry name" value="Bromodomain_CS"/>
</dbReference>